<dbReference type="Proteomes" id="UP001567538">
    <property type="component" value="Unassembled WGS sequence"/>
</dbReference>
<dbReference type="AlphaFoldDB" id="A0ABD1HJ10"/>
<keyword evidence="3" id="KW-1185">Reference proteome</keyword>
<dbReference type="EMBL" id="JBEAFC010000006">
    <property type="protein sequence ID" value="KAL1555039.1"/>
    <property type="molecule type" value="Genomic_DNA"/>
</dbReference>
<evidence type="ECO:0000256" key="1">
    <source>
        <dbReference type="SAM" id="Phobius"/>
    </source>
</evidence>
<feature type="transmembrane region" description="Helical" evidence="1">
    <location>
        <begin position="20"/>
        <end position="38"/>
    </location>
</feature>
<evidence type="ECO:0000313" key="2">
    <source>
        <dbReference type="EMBL" id="KAL1555039.1"/>
    </source>
</evidence>
<keyword evidence="1" id="KW-0812">Transmembrane</keyword>
<comment type="caution">
    <text evidence="2">The sequence shown here is derived from an EMBL/GenBank/DDBJ whole genome shotgun (WGS) entry which is preliminary data.</text>
</comment>
<accession>A0ABD1HJ10</accession>
<proteinExistence type="predicted"/>
<keyword evidence="1" id="KW-0472">Membrane</keyword>
<evidence type="ECO:0000313" key="3">
    <source>
        <dbReference type="Proteomes" id="UP001567538"/>
    </source>
</evidence>
<name>A0ABD1HJ10_SALDI</name>
<organism evidence="2 3">
    <name type="scientific">Salvia divinorum</name>
    <name type="common">Maria pastora</name>
    <name type="synonym">Diviner's sage</name>
    <dbReference type="NCBI Taxonomy" id="28513"/>
    <lineage>
        <taxon>Eukaryota</taxon>
        <taxon>Viridiplantae</taxon>
        <taxon>Streptophyta</taxon>
        <taxon>Embryophyta</taxon>
        <taxon>Tracheophyta</taxon>
        <taxon>Spermatophyta</taxon>
        <taxon>Magnoliopsida</taxon>
        <taxon>eudicotyledons</taxon>
        <taxon>Gunneridae</taxon>
        <taxon>Pentapetalae</taxon>
        <taxon>asterids</taxon>
        <taxon>lamiids</taxon>
        <taxon>Lamiales</taxon>
        <taxon>Lamiaceae</taxon>
        <taxon>Nepetoideae</taxon>
        <taxon>Mentheae</taxon>
        <taxon>Salviinae</taxon>
        <taxon>Salvia</taxon>
        <taxon>Salvia subgen. Calosphace</taxon>
    </lineage>
</organism>
<reference evidence="2 3" key="1">
    <citation type="submission" date="2024-06" db="EMBL/GenBank/DDBJ databases">
        <title>A chromosome level genome sequence of Diviner's sage (Salvia divinorum).</title>
        <authorList>
            <person name="Ford S.A."/>
            <person name="Ro D.-K."/>
            <person name="Ness R.W."/>
            <person name="Phillips M.A."/>
        </authorList>
    </citation>
    <scope>NUCLEOTIDE SEQUENCE [LARGE SCALE GENOMIC DNA]</scope>
    <source>
        <strain evidence="2">SAF-2024a</strain>
        <tissue evidence="2">Leaf</tissue>
    </source>
</reference>
<sequence>MPPTTLSFSATLSLSPSLRLHLSLSLLSLALLLHALGVPSKWGNHRRHYRAQPSSPAACCRPSDSGYRDFVHRLLPGQGSIAVAAPVLVVAAPRHRWDQGSSGFALSLGSGDVEGKPHQKLSS</sequence>
<gene>
    <name evidence="2" type="ORF">AAHA92_15525</name>
</gene>
<keyword evidence="1" id="KW-1133">Transmembrane helix</keyword>
<protein>
    <submittedName>
        <fullName evidence="2">Uncharacterized protein</fullName>
    </submittedName>
</protein>